<evidence type="ECO:0000256" key="4">
    <source>
        <dbReference type="ARBA" id="ARBA00022729"/>
    </source>
</evidence>
<comment type="similarity">
    <text evidence="2">Belongs to the bacterial solute-binding protein 8 family.</text>
</comment>
<keyword evidence="6" id="KW-0449">Lipoprotein</keyword>
<name>A0A433NND8_CHLFR</name>
<evidence type="ECO:0000313" key="7">
    <source>
        <dbReference type="Proteomes" id="UP000268857"/>
    </source>
</evidence>
<sequence>MNDSHIKITLKLFLLGIVTIVLLLACHSNISQKAIQGNHTLPISPLPVATKVVKHAFGETIIPVKPQRIIVLNDIALLDPVLSLGVKPIGTVTYFPEYDFLFRGVTNDEAAGIEFVGVGNQPNLEKVLLLKPDLILMREYQKSVYKELSAIAPTVVVDLPGLNYSFKENLRFIAKVLGKSEKAEQVIDQYNARVKKLQNFMGERLKEIEVSVINLFEKSLIATYSDNETYNQVFQDIGIRLIPILANQKEETLVSSIEVLNKYDADILFVMNDTQELTQAFFKNPLLTTLKAAKNNRVYEVQVNRWWTFGFLGVNKLLDDLFKYLVQP</sequence>
<dbReference type="PROSITE" id="PS51257">
    <property type="entry name" value="PROKAR_LIPOPROTEIN"/>
    <property type="match status" value="1"/>
</dbReference>
<dbReference type="Proteomes" id="UP000268857">
    <property type="component" value="Unassembled WGS sequence"/>
</dbReference>
<gene>
    <name evidence="6" type="primary">yfiY</name>
    <name evidence="6" type="ORF">PCC6912_16160</name>
</gene>
<dbReference type="OrthoDB" id="425173at2"/>
<proteinExistence type="inferred from homology"/>
<dbReference type="CDD" id="cd01146">
    <property type="entry name" value="FhuD"/>
    <property type="match status" value="1"/>
</dbReference>
<evidence type="ECO:0000313" key="6">
    <source>
        <dbReference type="EMBL" id="RUR84721.1"/>
    </source>
</evidence>
<dbReference type="Gene3D" id="3.40.50.1980">
    <property type="entry name" value="Nitrogenase molybdenum iron protein domain"/>
    <property type="match status" value="2"/>
</dbReference>
<reference evidence="6 7" key="1">
    <citation type="journal article" date="2019" name="Genome Biol. Evol.">
        <title>Day and night: Metabolic profiles and evolutionary relationships of six axenic non-marine cyanobacteria.</title>
        <authorList>
            <person name="Will S.E."/>
            <person name="Henke P."/>
            <person name="Boedeker C."/>
            <person name="Huang S."/>
            <person name="Brinkmann H."/>
            <person name="Rohde M."/>
            <person name="Jarek M."/>
            <person name="Friedl T."/>
            <person name="Seufert S."/>
            <person name="Schumacher M."/>
            <person name="Overmann J."/>
            <person name="Neumann-Schaal M."/>
            <person name="Petersen J."/>
        </authorList>
    </citation>
    <scope>NUCLEOTIDE SEQUENCE [LARGE SCALE GENOMIC DNA]</scope>
    <source>
        <strain evidence="6 7">PCC 6912</strain>
    </source>
</reference>
<keyword evidence="3" id="KW-0813">Transport</keyword>
<dbReference type="GO" id="GO:0030288">
    <property type="term" value="C:outer membrane-bounded periplasmic space"/>
    <property type="evidence" value="ECO:0007669"/>
    <property type="project" value="TreeGrafter"/>
</dbReference>
<evidence type="ECO:0000256" key="3">
    <source>
        <dbReference type="ARBA" id="ARBA00022448"/>
    </source>
</evidence>
<feature type="domain" description="Fe/B12 periplasmic-binding" evidence="5">
    <location>
        <begin position="69"/>
        <end position="328"/>
    </location>
</feature>
<evidence type="ECO:0000259" key="5">
    <source>
        <dbReference type="PROSITE" id="PS50983"/>
    </source>
</evidence>
<dbReference type="AlphaFoldDB" id="A0A433NND8"/>
<evidence type="ECO:0000256" key="2">
    <source>
        <dbReference type="ARBA" id="ARBA00008814"/>
    </source>
</evidence>
<keyword evidence="7" id="KW-1185">Reference proteome</keyword>
<dbReference type="Pfam" id="PF01497">
    <property type="entry name" value="Peripla_BP_2"/>
    <property type="match status" value="1"/>
</dbReference>
<dbReference type="RefSeq" id="WP_016875658.1">
    <property type="nucleotide sequence ID" value="NZ_AJLN01000100.1"/>
</dbReference>
<dbReference type="PANTHER" id="PTHR30532:SF25">
    <property type="entry name" value="IRON(III) DICITRATE-BINDING PERIPLASMIC PROTEIN"/>
    <property type="match status" value="1"/>
</dbReference>
<evidence type="ECO:0000256" key="1">
    <source>
        <dbReference type="ARBA" id="ARBA00004196"/>
    </source>
</evidence>
<dbReference type="STRING" id="211165.GCA_000317285_03785"/>
<protein>
    <submittedName>
        <fullName evidence="6">Putative siderophore-binding lipoprotein YfiY</fullName>
    </submittedName>
</protein>
<keyword evidence="4" id="KW-0732">Signal</keyword>
<dbReference type="InterPro" id="IPR051313">
    <property type="entry name" value="Bact_iron-sidero_bind"/>
</dbReference>
<accession>A0A433NND8</accession>
<dbReference type="EMBL" id="RSCJ01000004">
    <property type="protein sequence ID" value="RUR84721.1"/>
    <property type="molecule type" value="Genomic_DNA"/>
</dbReference>
<dbReference type="InterPro" id="IPR002491">
    <property type="entry name" value="ABC_transptr_periplasmic_BD"/>
</dbReference>
<dbReference type="PANTHER" id="PTHR30532">
    <property type="entry name" value="IRON III DICITRATE-BINDING PERIPLASMIC PROTEIN"/>
    <property type="match status" value="1"/>
</dbReference>
<dbReference type="SUPFAM" id="SSF53807">
    <property type="entry name" value="Helical backbone' metal receptor"/>
    <property type="match status" value="1"/>
</dbReference>
<organism evidence="6 7">
    <name type="scientific">Chlorogloeopsis fritschii PCC 6912</name>
    <dbReference type="NCBI Taxonomy" id="211165"/>
    <lineage>
        <taxon>Bacteria</taxon>
        <taxon>Bacillati</taxon>
        <taxon>Cyanobacteriota</taxon>
        <taxon>Cyanophyceae</taxon>
        <taxon>Nostocales</taxon>
        <taxon>Chlorogloeopsidaceae</taxon>
        <taxon>Chlorogloeopsis</taxon>
    </lineage>
</organism>
<comment type="subcellular location">
    <subcellularLocation>
        <location evidence="1">Cell envelope</location>
    </subcellularLocation>
</comment>
<dbReference type="GO" id="GO:1901678">
    <property type="term" value="P:iron coordination entity transport"/>
    <property type="evidence" value="ECO:0007669"/>
    <property type="project" value="UniProtKB-ARBA"/>
</dbReference>
<dbReference type="PROSITE" id="PS50983">
    <property type="entry name" value="FE_B12_PBP"/>
    <property type="match status" value="1"/>
</dbReference>
<comment type="caution">
    <text evidence="6">The sequence shown here is derived from an EMBL/GenBank/DDBJ whole genome shotgun (WGS) entry which is preliminary data.</text>
</comment>